<proteinExistence type="predicted"/>
<name>A0AAN1PSX1_VIBVL</name>
<gene>
    <name evidence="3" type="ORF">FORC53_3273</name>
</gene>
<evidence type="ECO:0000313" key="3">
    <source>
        <dbReference type="EMBL" id="AXX61612.1"/>
    </source>
</evidence>
<dbReference type="EMBL" id="CP019291">
    <property type="protein sequence ID" value="AXX61612.1"/>
    <property type="molecule type" value="Genomic_DNA"/>
</dbReference>
<evidence type="ECO:0000256" key="2">
    <source>
        <dbReference type="SAM" id="SignalP"/>
    </source>
</evidence>
<feature type="chain" id="PRO_5043052944" description="Lipoprotein" evidence="2">
    <location>
        <begin position="21"/>
        <end position="207"/>
    </location>
</feature>
<reference evidence="3 4" key="1">
    <citation type="submission" date="2017-01" db="EMBL/GenBank/DDBJ databases">
        <title>Complete Genome Sequence of Vibrio vulnificus FORC_053.</title>
        <authorList>
            <consortium name="Food-borne Pathogen Omics Research Center"/>
            <person name="Chung H.Y."/>
            <person name="Na E.J."/>
            <person name="Song J.S."/>
            <person name="Kim H."/>
            <person name="Lee J.-H."/>
            <person name="Ryu S."/>
            <person name="Choi S.H."/>
        </authorList>
    </citation>
    <scope>NUCLEOTIDE SEQUENCE [LARGE SCALE GENOMIC DNA]</scope>
    <source>
        <strain evidence="3 4">FORC_053</strain>
    </source>
</reference>
<sequence length="207" mass="23091">MIKQWQIALAALALTGCATTDTTPQDTTKESNAPSEAAAVESSPVTEETDVYFVLGNVTSIYDIKLSLGSVDFETGRFTEDWFSSLWYRYTEDRRYILGKAKPGSFIAITSTKATDATGTHLGTFTPCNQTLVFRLPYLGPDFYVTDVNYHWHNTSISPVYSDGIEEAKKAFGVQYLEQAPYRQLDADLYKDCETLSADPTILTRPF</sequence>
<evidence type="ECO:0008006" key="5">
    <source>
        <dbReference type="Google" id="ProtNLM"/>
    </source>
</evidence>
<protein>
    <recommendedName>
        <fullName evidence="5">Lipoprotein</fullName>
    </recommendedName>
</protein>
<feature type="signal peptide" evidence="2">
    <location>
        <begin position="1"/>
        <end position="20"/>
    </location>
</feature>
<evidence type="ECO:0000313" key="4">
    <source>
        <dbReference type="Proteomes" id="UP000263418"/>
    </source>
</evidence>
<dbReference type="RefSeq" id="WP_015727543.1">
    <property type="nucleotide sequence ID" value="NZ_CP009262.1"/>
</dbReference>
<accession>A0AAN1PSX1</accession>
<dbReference type="Proteomes" id="UP000263418">
    <property type="component" value="Chromosome 2"/>
</dbReference>
<dbReference type="KEGG" id="vvl:VV93_v1c33010"/>
<dbReference type="PROSITE" id="PS51257">
    <property type="entry name" value="PROKAR_LIPOPROTEIN"/>
    <property type="match status" value="1"/>
</dbReference>
<keyword evidence="2" id="KW-0732">Signal</keyword>
<evidence type="ECO:0000256" key="1">
    <source>
        <dbReference type="SAM" id="MobiDB-lite"/>
    </source>
</evidence>
<organism evidence="3 4">
    <name type="scientific">Vibrio vulnificus</name>
    <dbReference type="NCBI Taxonomy" id="672"/>
    <lineage>
        <taxon>Bacteria</taxon>
        <taxon>Pseudomonadati</taxon>
        <taxon>Pseudomonadota</taxon>
        <taxon>Gammaproteobacteria</taxon>
        <taxon>Vibrionales</taxon>
        <taxon>Vibrionaceae</taxon>
        <taxon>Vibrio</taxon>
    </lineage>
</organism>
<feature type="region of interest" description="Disordered" evidence="1">
    <location>
        <begin position="21"/>
        <end position="43"/>
    </location>
</feature>
<dbReference type="AlphaFoldDB" id="A0AAN1PSX1"/>